<dbReference type="GO" id="GO:0008270">
    <property type="term" value="F:zinc ion binding"/>
    <property type="evidence" value="ECO:0007669"/>
    <property type="project" value="UniProtKB-KW"/>
</dbReference>
<evidence type="ECO:0000256" key="6">
    <source>
        <dbReference type="ARBA" id="ARBA00023242"/>
    </source>
</evidence>
<accession>C7Z2Q4</accession>
<evidence type="ECO:0000256" key="7">
    <source>
        <dbReference type="PROSITE-ProRule" id="PRU00042"/>
    </source>
</evidence>
<reference evidence="9 10" key="1">
    <citation type="journal article" date="2009" name="PLoS Genet.">
        <title>The genome of Nectria haematococca: contribution of supernumerary chromosomes to gene expansion.</title>
        <authorList>
            <person name="Coleman J.J."/>
            <person name="Rounsley S.D."/>
            <person name="Rodriguez-Carres M."/>
            <person name="Kuo A."/>
            <person name="Wasmann C.C."/>
            <person name="Grimwood J."/>
            <person name="Schmutz J."/>
            <person name="Taga M."/>
            <person name="White G.J."/>
            <person name="Zhou S."/>
            <person name="Schwartz D.C."/>
            <person name="Freitag M."/>
            <person name="Ma L.J."/>
            <person name="Danchin E.G."/>
            <person name="Henrissat B."/>
            <person name="Coutinho P.M."/>
            <person name="Nelson D.R."/>
            <person name="Straney D."/>
            <person name="Napoli C.A."/>
            <person name="Barker B.M."/>
            <person name="Gribskov M."/>
            <person name="Rep M."/>
            <person name="Kroken S."/>
            <person name="Molnar I."/>
            <person name="Rensing C."/>
            <person name="Kennell J.C."/>
            <person name="Zamora J."/>
            <person name="Farman M.L."/>
            <person name="Selker E.U."/>
            <person name="Salamov A."/>
            <person name="Shapiro H."/>
            <person name="Pangilinan J."/>
            <person name="Lindquist E."/>
            <person name="Lamers C."/>
            <person name="Grigoriev I.V."/>
            <person name="Geiser D.M."/>
            <person name="Covert S.F."/>
            <person name="Temporini E."/>
            <person name="Vanetten H.D."/>
        </authorList>
    </citation>
    <scope>NUCLEOTIDE SEQUENCE [LARGE SCALE GENOMIC DNA]</scope>
    <source>
        <strain evidence="10">ATCC MYA-4622 / CBS 123669 / FGSC 9596 / NRRL 45880 / 77-13-4</strain>
    </source>
</reference>
<dbReference type="InParanoid" id="C7Z2Q4"/>
<dbReference type="InterPro" id="IPR013087">
    <property type="entry name" value="Znf_C2H2_type"/>
</dbReference>
<dbReference type="PROSITE" id="PS00028">
    <property type="entry name" value="ZINC_FINGER_C2H2_1"/>
    <property type="match status" value="2"/>
</dbReference>
<dbReference type="PANTHER" id="PTHR40626:SF13">
    <property type="entry name" value="RESPIRATION FACTOR 2-RELATED"/>
    <property type="match status" value="1"/>
</dbReference>
<evidence type="ECO:0000313" key="10">
    <source>
        <dbReference type="Proteomes" id="UP000005206"/>
    </source>
</evidence>
<sequence length="50" mass="6076">CSHCSREFGRAEHLVRHERTHTKEKPYGCDLCTQAFSRRDLLRRHEWKAH</sequence>
<feature type="non-terminal residue" evidence="9">
    <location>
        <position position="50"/>
    </location>
</feature>
<comment type="subcellular location">
    <subcellularLocation>
        <location evidence="1">Nucleus</location>
    </subcellularLocation>
</comment>
<dbReference type="KEGG" id="nhe:NECHADRAFT_9981"/>
<dbReference type="FunFam" id="3.30.160.60:FF:000446">
    <property type="entry name" value="Zinc finger protein"/>
    <property type="match status" value="1"/>
</dbReference>
<dbReference type="RefSeq" id="XP_003047231.1">
    <property type="nucleotide sequence ID" value="XM_003047185.1"/>
</dbReference>
<protein>
    <recommendedName>
        <fullName evidence="8">C2H2-type domain-containing protein</fullName>
    </recommendedName>
</protein>
<dbReference type="GeneID" id="9671433"/>
<dbReference type="PROSITE" id="PS50157">
    <property type="entry name" value="ZINC_FINGER_C2H2_2"/>
    <property type="match status" value="2"/>
</dbReference>
<dbReference type="SMART" id="SM00355">
    <property type="entry name" value="ZnF_C2H2"/>
    <property type="match status" value="2"/>
</dbReference>
<dbReference type="InterPro" id="IPR051059">
    <property type="entry name" value="VerF-like"/>
</dbReference>
<feature type="domain" description="C2H2-type" evidence="8">
    <location>
        <begin position="1"/>
        <end position="26"/>
    </location>
</feature>
<feature type="domain" description="C2H2-type" evidence="8">
    <location>
        <begin position="27"/>
        <end position="50"/>
    </location>
</feature>
<dbReference type="GO" id="GO:0000978">
    <property type="term" value="F:RNA polymerase II cis-regulatory region sequence-specific DNA binding"/>
    <property type="evidence" value="ECO:0007669"/>
    <property type="project" value="InterPro"/>
</dbReference>
<dbReference type="GO" id="GO:0000981">
    <property type="term" value="F:DNA-binding transcription factor activity, RNA polymerase II-specific"/>
    <property type="evidence" value="ECO:0007669"/>
    <property type="project" value="InterPro"/>
</dbReference>
<dbReference type="EMBL" id="GG698907">
    <property type="protein sequence ID" value="EEU41518.1"/>
    <property type="molecule type" value="Genomic_DNA"/>
</dbReference>
<dbReference type="AlphaFoldDB" id="C7Z2Q4"/>
<dbReference type="Proteomes" id="UP000005206">
    <property type="component" value="Chromosome 12"/>
</dbReference>
<dbReference type="GO" id="GO:0000785">
    <property type="term" value="C:chromatin"/>
    <property type="evidence" value="ECO:0007669"/>
    <property type="project" value="TreeGrafter"/>
</dbReference>
<evidence type="ECO:0000256" key="1">
    <source>
        <dbReference type="ARBA" id="ARBA00004123"/>
    </source>
</evidence>
<evidence type="ECO:0000256" key="4">
    <source>
        <dbReference type="ARBA" id="ARBA00022771"/>
    </source>
</evidence>
<dbReference type="OrthoDB" id="10018191at2759"/>
<dbReference type="HOGENOM" id="CLU_002678_42_25_1"/>
<dbReference type="Pfam" id="PF00096">
    <property type="entry name" value="zf-C2H2"/>
    <property type="match status" value="2"/>
</dbReference>
<keyword evidence="4 7" id="KW-0863">Zinc-finger</keyword>
<dbReference type="OMA" id="CLANDQM"/>
<dbReference type="FunFam" id="3.30.160.60:FF:001498">
    <property type="entry name" value="Zinc finger protein 404"/>
    <property type="match status" value="1"/>
</dbReference>
<evidence type="ECO:0000259" key="8">
    <source>
        <dbReference type="PROSITE" id="PS50157"/>
    </source>
</evidence>
<keyword evidence="10" id="KW-1185">Reference proteome</keyword>
<organism evidence="9 10">
    <name type="scientific">Fusarium vanettenii (strain ATCC MYA-4622 / CBS 123669 / FGSC 9596 / NRRL 45880 / 77-13-4)</name>
    <name type="common">Fusarium solani subsp. pisi</name>
    <dbReference type="NCBI Taxonomy" id="660122"/>
    <lineage>
        <taxon>Eukaryota</taxon>
        <taxon>Fungi</taxon>
        <taxon>Dikarya</taxon>
        <taxon>Ascomycota</taxon>
        <taxon>Pezizomycotina</taxon>
        <taxon>Sordariomycetes</taxon>
        <taxon>Hypocreomycetidae</taxon>
        <taxon>Hypocreales</taxon>
        <taxon>Nectriaceae</taxon>
        <taxon>Fusarium</taxon>
        <taxon>Fusarium solani species complex</taxon>
        <taxon>Fusarium vanettenii</taxon>
    </lineage>
</organism>
<dbReference type="SUPFAM" id="SSF57667">
    <property type="entry name" value="beta-beta-alpha zinc fingers"/>
    <property type="match status" value="1"/>
</dbReference>
<dbReference type="STRING" id="660122.C7Z2Q4"/>
<evidence type="ECO:0000256" key="3">
    <source>
        <dbReference type="ARBA" id="ARBA00022737"/>
    </source>
</evidence>
<dbReference type="PANTHER" id="PTHR40626">
    <property type="entry name" value="MIP31509P"/>
    <property type="match status" value="1"/>
</dbReference>
<dbReference type="InterPro" id="IPR036236">
    <property type="entry name" value="Znf_C2H2_sf"/>
</dbReference>
<feature type="non-terminal residue" evidence="9">
    <location>
        <position position="1"/>
    </location>
</feature>
<name>C7Z2Q4_FUSV7</name>
<keyword evidence="6" id="KW-0539">Nucleus</keyword>
<keyword evidence="3" id="KW-0677">Repeat</keyword>
<dbReference type="eggNOG" id="KOG1721">
    <property type="taxonomic scope" value="Eukaryota"/>
</dbReference>
<dbReference type="Gene3D" id="3.30.160.60">
    <property type="entry name" value="Classic Zinc Finger"/>
    <property type="match status" value="2"/>
</dbReference>
<evidence type="ECO:0000256" key="2">
    <source>
        <dbReference type="ARBA" id="ARBA00022723"/>
    </source>
</evidence>
<gene>
    <name evidence="9" type="ORF">NECHADRAFT_9981</name>
</gene>
<keyword evidence="5" id="KW-0862">Zinc</keyword>
<dbReference type="VEuPathDB" id="FungiDB:NECHADRAFT_9981"/>
<dbReference type="GO" id="GO:0005634">
    <property type="term" value="C:nucleus"/>
    <property type="evidence" value="ECO:0007669"/>
    <property type="project" value="UniProtKB-SubCell"/>
</dbReference>
<evidence type="ECO:0000313" key="9">
    <source>
        <dbReference type="EMBL" id="EEU41518.1"/>
    </source>
</evidence>
<evidence type="ECO:0000256" key="5">
    <source>
        <dbReference type="ARBA" id="ARBA00022833"/>
    </source>
</evidence>
<keyword evidence="2" id="KW-0479">Metal-binding</keyword>
<proteinExistence type="predicted"/>